<feature type="region of interest" description="Disordered" evidence="1">
    <location>
        <begin position="115"/>
        <end position="156"/>
    </location>
</feature>
<feature type="domain" description="SLH" evidence="3">
    <location>
        <begin position="439"/>
        <end position="497"/>
    </location>
</feature>
<proteinExistence type="predicted"/>
<keyword evidence="2" id="KW-0732">Signal</keyword>
<accession>A0A919Y8T7</accession>
<protein>
    <recommendedName>
        <fullName evidence="3">SLH domain-containing protein</fullName>
    </recommendedName>
</protein>
<evidence type="ECO:0000313" key="5">
    <source>
        <dbReference type="Proteomes" id="UP000682811"/>
    </source>
</evidence>
<feature type="domain" description="SLH" evidence="3">
    <location>
        <begin position="375"/>
        <end position="438"/>
    </location>
</feature>
<dbReference type="Proteomes" id="UP000682811">
    <property type="component" value="Unassembled WGS sequence"/>
</dbReference>
<dbReference type="PANTHER" id="PTHR43308">
    <property type="entry name" value="OUTER MEMBRANE PROTEIN ALPHA-RELATED"/>
    <property type="match status" value="1"/>
</dbReference>
<dbReference type="AlphaFoldDB" id="A0A919Y8T7"/>
<dbReference type="PROSITE" id="PS51272">
    <property type="entry name" value="SLH"/>
    <property type="match status" value="3"/>
</dbReference>
<evidence type="ECO:0000256" key="1">
    <source>
        <dbReference type="SAM" id="MobiDB-lite"/>
    </source>
</evidence>
<dbReference type="Pfam" id="PF00395">
    <property type="entry name" value="SLH"/>
    <property type="match status" value="3"/>
</dbReference>
<dbReference type="PANTHER" id="PTHR43308:SF5">
    <property type="entry name" value="S-LAYER PROTEIN _ PEPTIDOGLYCAN ENDO-BETA-N-ACETYLGLUCOSAMINIDASE"/>
    <property type="match status" value="1"/>
</dbReference>
<feature type="signal peptide" evidence="2">
    <location>
        <begin position="1"/>
        <end position="25"/>
    </location>
</feature>
<name>A0A919Y8T7_9BACL</name>
<dbReference type="RefSeq" id="WP_212977722.1">
    <property type="nucleotide sequence ID" value="NZ_AP025343.1"/>
</dbReference>
<dbReference type="InterPro" id="IPR001119">
    <property type="entry name" value="SLH_dom"/>
</dbReference>
<keyword evidence="5" id="KW-1185">Reference proteome</keyword>
<feature type="chain" id="PRO_5038092884" description="SLH domain-containing protein" evidence="2">
    <location>
        <begin position="26"/>
        <end position="555"/>
    </location>
</feature>
<reference evidence="4 5" key="1">
    <citation type="submission" date="2021-03" db="EMBL/GenBank/DDBJ databases">
        <title>Antimicrobial resistance genes in bacteria isolated from Japanese honey, and their potential for conferring macrolide and lincosamide resistance in the American foulbrood pathogen Paenibacillus larvae.</title>
        <authorList>
            <person name="Okamoto M."/>
            <person name="Kumagai M."/>
            <person name="Kanamori H."/>
            <person name="Takamatsu D."/>
        </authorList>
    </citation>
    <scope>NUCLEOTIDE SEQUENCE [LARGE SCALE GENOMIC DNA]</scope>
    <source>
        <strain evidence="4 5">J34TS1</strain>
    </source>
</reference>
<evidence type="ECO:0000313" key="4">
    <source>
        <dbReference type="EMBL" id="GIO46742.1"/>
    </source>
</evidence>
<dbReference type="InterPro" id="IPR051465">
    <property type="entry name" value="Cell_Envelope_Struct_Comp"/>
</dbReference>
<evidence type="ECO:0000259" key="3">
    <source>
        <dbReference type="PROSITE" id="PS51272"/>
    </source>
</evidence>
<evidence type="ECO:0000256" key="2">
    <source>
        <dbReference type="SAM" id="SignalP"/>
    </source>
</evidence>
<feature type="domain" description="SLH" evidence="3">
    <location>
        <begin position="501"/>
        <end position="555"/>
    </location>
</feature>
<gene>
    <name evidence="4" type="ORF">J34TS1_15070</name>
</gene>
<comment type="caution">
    <text evidence="4">The sequence shown here is derived from an EMBL/GenBank/DDBJ whole genome shotgun (WGS) entry which is preliminary data.</text>
</comment>
<organism evidence="4 5">
    <name type="scientific">Paenibacillus azoreducens</name>
    <dbReference type="NCBI Taxonomy" id="116718"/>
    <lineage>
        <taxon>Bacteria</taxon>
        <taxon>Bacillati</taxon>
        <taxon>Bacillota</taxon>
        <taxon>Bacilli</taxon>
        <taxon>Bacillales</taxon>
        <taxon>Paenibacillaceae</taxon>
        <taxon>Paenibacillus</taxon>
    </lineage>
</organism>
<sequence>MKKHAGFMIAALFALFLMLPLSAGAEEAVAIKGMKAAMDKTTKKVSIEGMVVGSSAVNVTLKVLDPGGEIDYVDQTKSAENGKFSFAFTLSSSLKGTYTAYVGTERLSEPEKITFEYKDGSPGGGGDNGGVGGGNGGSGGNGSGAGGNPTAPSDSDLLQLQADGSVKAVIETKLEQDGTTAAGAVGEQDLQKGFAKAKAGQEGKKKAIIELKERKEAKKYALDLPVSYLSAHPEWIIEVRTPKAAAILPGHMLQEMEAKGKNFRFIIAEAKAEGVEKKVKEQIGPRPVIEILAEMDGKAIRWANELAPVTVKIPYSSGANEEAARIGVLDISEQGQAKAVPQAAYNKADQFVQFRTGHTGTYAVINTGMESSTPASQPFEDLGNYPWAQQAIGELAAKGIVKGTSPKTFSPADQVTRADFVLMLVRALDLQADAAGGFADVKPNDYYYEAVGIAKKLGIVTGISGERFEPKAEITRQDMMVMTARALEASGKGIQGKKEDLAGYQDAAKVADYAATSVAGLISQGLIQGSNGLIHPHSHATRAETAVLIYRIFRL</sequence>
<dbReference type="EMBL" id="BORT01000005">
    <property type="protein sequence ID" value="GIO46742.1"/>
    <property type="molecule type" value="Genomic_DNA"/>
</dbReference>
<feature type="compositionally biased region" description="Gly residues" evidence="1">
    <location>
        <begin position="121"/>
        <end position="147"/>
    </location>
</feature>